<name>A0ABR9ZPQ7_9FIRM</name>
<dbReference type="InterPro" id="IPR023401">
    <property type="entry name" value="ODC_N"/>
</dbReference>
<gene>
    <name evidence="1" type="ORF">ISU02_04960</name>
</gene>
<reference evidence="1 2" key="1">
    <citation type="submission" date="2020-11" db="EMBL/GenBank/DDBJ databases">
        <title>Fusibacter basophilias sp. nov.</title>
        <authorList>
            <person name="Qiu D."/>
        </authorList>
    </citation>
    <scope>NUCLEOTIDE SEQUENCE [LARGE SCALE GENOMIC DNA]</scope>
    <source>
        <strain evidence="1 2">Q10-2</strain>
    </source>
</reference>
<comment type="caution">
    <text evidence="1">The sequence shown here is derived from an EMBL/GenBank/DDBJ whole genome shotgun (WGS) entry which is preliminary data.</text>
</comment>
<dbReference type="Gene3D" id="3.30.1780.10">
    <property type="entry name" value="ornithine cyclodeaminase, domain 1"/>
    <property type="match status" value="1"/>
</dbReference>
<sequence>MKVKVLNKHEVKASLNMISVLEKVEEVYCLKARQKAGLWPLIFHEFQPEIADMDIKSGYINEYDVYGLKVVSWFSENRDKNLPMLFGTTLMFDMKTGAPIGILDAEHVTGMRTGAAGAIGAKFLARARSEDLLIVGTGHQAAFQIAATLIAMQNIKRVRICNPRNAEQGVKFVSTIKDILNLEFLSSFQADDEVYDRIKAKFEVQFIAEPSLEKAVSQSDIIITVTPSRKPLIMKSWLKEGVHISCMGSDLQGKQEIESCILKDAKIFVDDMAQAINVGELEIALKTGTISEDNIMGEIGELILSEKVGRTNDSEITIFDSTGIALQDLIVSKLAIDIAKEKNIGQEVDL</sequence>
<dbReference type="Pfam" id="PF02423">
    <property type="entry name" value="OCD_Mu_crystall"/>
    <property type="match status" value="1"/>
</dbReference>
<evidence type="ECO:0000313" key="1">
    <source>
        <dbReference type="EMBL" id="MBF4692453.1"/>
    </source>
</evidence>
<protein>
    <submittedName>
        <fullName evidence="1">Ornithine cyclodeaminase family protein</fullName>
    </submittedName>
</protein>
<dbReference type="PIRSF" id="PIRSF001439">
    <property type="entry name" value="CryM"/>
    <property type="match status" value="1"/>
</dbReference>
<dbReference type="RefSeq" id="WP_194700683.1">
    <property type="nucleotide sequence ID" value="NZ_JADKNH010000002.1"/>
</dbReference>
<dbReference type="PANTHER" id="PTHR13812:SF19">
    <property type="entry name" value="KETIMINE REDUCTASE MU-CRYSTALLIN"/>
    <property type="match status" value="1"/>
</dbReference>
<proteinExistence type="predicted"/>
<evidence type="ECO:0000313" key="2">
    <source>
        <dbReference type="Proteomes" id="UP000614200"/>
    </source>
</evidence>
<dbReference type="Gene3D" id="3.40.50.720">
    <property type="entry name" value="NAD(P)-binding Rossmann-like Domain"/>
    <property type="match status" value="1"/>
</dbReference>
<accession>A0ABR9ZPQ7</accession>
<dbReference type="InterPro" id="IPR003462">
    <property type="entry name" value="ODC_Mu_crystall"/>
</dbReference>
<dbReference type="Proteomes" id="UP000614200">
    <property type="component" value="Unassembled WGS sequence"/>
</dbReference>
<dbReference type="EMBL" id="JADKNH010000002">
    <property type="protein sequence ID" value="MBF4692453.1"/>
    <property type="molecule type" value="Genomic_DNA"/>
</dbReference>
<dbReference type="PANTHER" id="PTHR13812">
    <property type="entry name" value="KETIMINE REDUCTASE MU-CRYSTALLIN"/>
    <property type="match status" value="1"/>
</dbReference>
<dbReference type="InterPro" id="IPR036291">
    <property type="entry name" value="NAD(P)-bd_dom_sf"/>
</dbReference>
<keyword evidence="2" id="KW-1185">Reference proteome</keyword>
<organism evidence="1 2">
    <name type="scientific">Fusibacter ferrireducens</name>
    <dbReference type="NCBI Taxonomy" id="2785058"/>
    <lineage>
        <taxon>Bacteria</taxon>
        <taxon>Bacillati</taxon>
        <taxon>Bacillota</taxon>
        <taxon>Clostridia</taxon>
        <taxon>Eubacteriales</taxon>
        <taxon>Eubacteriales Family XII. Incertae Sedis</taxon>
        <taxon>Fusibacter</taxon>
    </lineage>
</organism>
<dbReference type="SUPFAM" id="SSF51735">
    <property type="entry name" value="NAD(P)-binding Rossmann-fold domains"/>
    <property type="match status" value="1"/>
</dbReference>